<organism evidence="7 8">
    <name type="scientific">Papaver atlanticum</name>
    <dbReference type="NCBI Taxonomy" id="357466"/>
    <lineage>
        <taxon>Eukaryota</taxon>
        <taxon>Viridiplantae</taxon>
        <taxon>Streptophyta</taxon>
        <taxon>Embryophyta</taxon>
        <taxon>Tracheophyta</taxon>
        <taxon>Spermatophyta</taxon>
        <taxon>Magnoliopsida</taxon>
        <taxon>Ranunculales</taxon>
        <taxon>Papaveraceae</taxon>
        <taxon>Papaveroideae</taxon>
        <taxon>Papaver</taxon>
    </lineage>
</organism>
<keyword evidence="2" id="KW-0808">Transferase</keyword>
<dbReference type="EMBL" id="JAJJMB010006973">
    <property type="protein sequence ID" value="KAI3932988.1"/>
    <property type="molecule type" value="Genomic_DNA"/>
</dbReference>
<dbReference type="Pfam" id="PF02798">
    <property type="entry name" value="GST_N"/>
    <property type="match status" value="1"/>
</dbReference>
<dbReference type="InterPro" id="IPR036282">
    <property type="entry name" value="Glutathione-S-Trfase_C_sf"/>
</dbReference>
<evidence type="ECO:0000313" key="7">
    <source>
        <dbReference type="EMBL" id="KAI3932988.1"/>
    </source>
</evidence>
<evidence type="ECO:0000256" key="4">
    <source>
        <dbReference type="RuleBase" id="RU003494"/>
    </source>
</evidence>
<dbReference type="CDD" id="cd03185">
    <property type="entry name" value="GST_C_Tau"/>
    <property type="match status" value="1"/>
</dbReference>
<evidence type="ECO:0000313" key="8">
    <source>
        <dbReference type="Proteomes" id="UP001202328"/>
    </source>
</evidence>
<name>A0AAD4T2K0_9MAGN</name>
<keyword evidence="8" id="KW-1185">Reference proteome</keyword>
<dbReference type="GO" id="GO:0004364">
    <property type="term" value="F:glutathione transferase activity"/>
    <property type="evidence" value="ECO:0007669"/>
    <property type="project" value="UniProtKB-EC"/>
</dbReference>
<reference evidence="7" key="1">
    <citation type="submission" date="2022-04" db="EMBL/GenBank/DDBJ databases">
        <title>A functionally conserved STORR gene fusion in Papaver species that diverged 16.8 million years ago.</title>
        <authorList>
            <person name="Catania T."/>
        </authorList>
    </citation>
    <scope>NUCLEOTIDE SEQUENCE</scope>
    <source>
        <strain evidence="7">S-188037</strain>
    </source>
</reference>
<dbReference type="InterPro" id="IPR004046">
    <property type="entry name" value="GST_C"/>
</dbReference>
<evidence type="ECO:0000259" key="5">
    <source>
        <dbReference type="PROSITE" id="PS50404"/>
    </source>
</evidence>
<dbReference type="GO" id="GO:0005737">
    <property type="term" value="C:cytoplasm"/>
    <property type="evidence" value="ECO:0007669"/>
    <property type="project" value="TreeGrafter"/>
</dbReference>
<dbReference type="Gene3D" id="3.40.30.10">
    <property type="entry name" value="Glutaredoxin"/>
    <property type="match status" value="1"/>
</dbReference>
<dbReference type="SFLD" id="SFLDG01152">
    <property type="entry name" value="Main.3:_Omega-_and_Tau-like"/>
    <property type="match status" value="1"/>
</dbReference>
<dbReference type="AlphaFoldDB" id="A0AAD4T2K0"/>
<dbReference type="InterPro" id="IPR010987">
    <property type="entry name" value="Glutathione-S-Trfase_C-like"/>
</dbReference>
<dbReference type="PROSITE" id="PS50405">
    <property type="entry name" value="GST_CTER"/>
    <property type="match status" value="1"/>
</dbReference>
<evidence type="ECO:0000256" key="2">
    <source>
        <dbReference type="ARBA" id="ARBA00022679"/>
    </source>
</evidence>
<accession>A0AAD4T2K0</accession>
<gene>
    <name evidence="7" type="ORF">MKW98_029221</name>
</gene>
<dbReference type="InterPro" id="IPR045073">
    <property type="entry name" value="Omega/Tau-like"/>
</dbReference>
<dbReference type="SFLD" id="SFLDS00019">
    <property type="entry name" value="Glutathione_Transferase_(cytos"/>
    <property type="match status" value="1"/>
</dbReference>
<dbReference type="PROSITE" id="PS50404">
    <property type="entry name" value="GST_NTER"/>
    <property type="match status" value="1"/>
</dbReference>
<protein>
    <recommendedName>
        <fullName evidence="1">glutathione transferase</fullName>
        <ecNumber evidence="1">2.5.1.18</ecNumber>
    </recommendedName>
</protein>
<comment type="similarity">
    <text evidence="4">Belongs to the GST superfamily.</text>
</comment>
<evidence type="ECO:0000259" key="6">
    <source>
        <dbReference type="PROSITE" id="PS50405"/>
    </source>
</evidence>
<feature type="domain" description="GST N-terminal" evidence="5">
    <location>
        <begin position="3"/>
        <end position="82"/>
    </location>
</feature>
<dbReference type="SUPFAM" id="SSF52833">
    <property type="entry name" value="Thioredoxin-like"/>
    <property type="match status" value="1"/>
</dbReference>
<dbReference type="Gene3D" id="1.20.1050.10">
    <property type="match status" value="1"/>
</dbReference>
<dbReference type="InterPro" id="IPR004045">
    <property type="entry name" value="Glutathione_S-Trfase_N"/>
</dbReference>
<dbReference type="InterPro" id="IPR045074">
    <property type="entry name" value="GST_C_Tau"/>
</dbReference>
<comment type="catalytic activity">
    <reaction evidence="3">
        <text>RX + glutathione = an S-substituted glutathione + a halide anion + H(+)</text>
        <dbReference type="Rhea" id="RHEA:16437"/>
        <dbReference type="ChEBI" id="CHEBI:15378"/>
        <dbReference type="ChEBI" id="CHEBI:16042"/>
        <dbReference type="ChEBI" id="CHEBI:17792"/>
        <dbReference type="ChEBI" id="CHEBI:57925"/>
        <dbReference type="ChEBI" id="CHEBI:90779"/>
        <dbReference type="EC" id="2.5.1.18"/>
    </reaction>
</comment>
<dbReference type="GO" id="GO:0006749">
    <property type="term" value="P:glutathione metabolic process"/>
    <property type="evidence" value="ECO:0007669"/>
    <property type="project" value="InterPro"/>
</dbReference>
<dbReference type="SUPFAM" id="SSF47616">
    <property type="entry name" value="GST C-terminal domain-like"/>
    <property type="match status" value="1"/>
</dbReference>
<evidence type="ECO:0000256" key="3">
    <source>
        <dbReference type="ARBA" id="ARBA00047960"/>
    </source>
</evidence>
<dbReference type="InterPro" id="IPR040079">
    <property type="entry name" value="Glutathione_S-Trfase"/>
</dbReference>
<dbReference type="PANTHER" id="PTHR11260:SF676">
    <property type="entry name" value="GLUTATHIONE S-TRANSFERASE U8"/>
    <property type="match status" value="1"/>
</dbReference>
<dbReference type="FunFam" id="3.40.30.10:FF:000014">
    <property type="entry name" value="Tau class glutathione S-transferase"/>
    <property type="match status" value="1"/>
</dbReference>
<dbReference type="PANTHER" id="PTHR11260">
    <property type="entry name" value="GLUTATHIONE S-TRANSFERASE, GST, SUPERFAMILY, GST DOMAIN CONTAINING"/>
    <property type="match status" value="1"/>
</dbReference>
<proteinExistence type="inferred from homology"/>
<dbReference type="InterPro" id="IPR036249">
    <property type="entry name" value="Thioredoxin-like_sf"/>
</dbReference>
<evidence type="ECO:0000256" key="1">
    <source>
        <dbReference type="ARBA" id="ARBA00012452"/>
    </source>
</evidence>
<dbReference type="EC" id="2.5.1.18" evidence="1"/>
<feature type="domain" description="GST C-terminal" evidence="6">
    <location>
        <begin position="88"/>
        <end position="208"/>
    </location>
</feature>
<comment type="caution">
    <text evidence="7">The sequence shown here is derived from an EMBL/GenBank/DDBJ whole genome shotgun (WGS) entry which is preliminary data.</text>
</comment>
<dbReference type="Proteomes" id="UP001202328">
    <property type="component" value="Unassembled WGS sequence"/>
</dbReference>
<sequence length="230" mass="26410">MEDEVKFIGASPSPFNSRVEIALKIKAIKYEFIKEDLLNKSDLLLQSNPVHKKIPVLVHGGKPISESMIILEYIDETWPEINPLRPKDPYERSVARFWTKFVEEKSLCMWLLFGGKGQEKAKKDCYNMLKTLEEQSNIGENAFFGGDNIGLTDLAFGVLAYWLEIVEDIAKLKIFDAETFPRLHSWKCKFLEVPVIKESLPNRDELTVFLEGRKDWIIAKAESLQVSARS</sequence>
<dbReference type="Pfam" id="PF00043">
    <property type="entry name" value="GST_C"/>
    <property type="match status" value="1"/>
</dbReference>
<dbReference type="CDD" id="cd03058">
    <property type="entry name" value="GST_N_Tau"/>
    <property type="match status" value="1"/>
</dbReference>
<dbReference type="SFLD" id="SFLDG00358">
    <property type="entry name" value="Main_(cytGST)"/>
    <property type="match status" value="1"/>
</dbReference>
<dbReference type="FunFam" id="1.20.1050.10:FF:000012">
    <property type="entry name" value="Tau class glutathione S-transferase"/>
    <property type="match status" value="1"/>
</dbReference>